<organism evidence="2 3">
    <name type="scientific">Kitasatospora cystarginea</name>
    <dbReference type="NCBI Taxonomy" id="58350"/>
    <lineage>
        <taxon>Bacteria</taxon>
        <taxon>Bacillati</taxon>
        <taxon>Actinomycetota</taxon>
        <taxon>Actinomycetes</taxon>
        <taxon>Kitasatosporales</taxon>
        <taxon>Streptomycetaceae</taxon>
        <taxon>Kitasatospora</taxon>
    </lineage>
</organism>
<evidence type="ECO:0000313" key="2">
    <source>
        <dbReference type="EMBL" id="GAA2238681.1"/>
    </source>
</evidence>
<dbReference type="InterPro" id="IPR036388">
    <property type="entry name" value="WH-like_DNA-bd_sf"/>
</dbReference>
<feature type="domain" description="HTH marR-type" evidence="1">
    <location>
        <begin position="24"/>
        <end position="154"/>
    </location>
</feature>
<evidence type="ECO:0000259" key="1">
    <source>
        <dbReference type="PROSITE" id="PS50995"/>
    </source>
</evidence>
<comment type="caution">
    <text evidence="2">The sequence shown here is derived from an EMBL/GenBank/DDBJ whole genome shotgun (WGS) entry which is preliminary data.</text>
</comment>
<protein>
    <submittedName>
        <fullName evidence="2">MarR family winged helix-turn-helix transcriptional regulator</fullName>
    </submittedName>
</protein>
<dbReference type="InterPro" id="IPR000835">
    <property type="entry name" value="HTH_MarR-typ"/>
</dbReference>
<keyword evidence="3" id="KW-1185">Reference proteome</keyword>
<dbReference type="Gene3D" id="1.10.10.10">
    <property type="entry name" value="Winged helix-like DNA-binding domain superfamily/Winged helix DNA-binding domain"/>
    <property type="match status" value="1"/>
</dbReference>
<dbReference type="PANTHER" id="PTHR33164:SF57">
    <property type="entry name" value="MARR-FAMILY TRANSCRIPTIONAL REGULATOR"/>
    <property type="match status" value="1"/>
</dbReference>
<dbReference type="PANTHER" id="PTHR33164">
    <property type="entry name" value="TRANSCRIPTIONAL REGULATOR, MARR FAMILY"/>
    <property type="match status" value="1"/>
</dbReference>
<dbReference type="SMART" id="SM00347">
    <property type="entry name" value="HTH_MARR"/>
    <property type="match status" value="1"/>
</dbReference>
<gene>
    <name evidence="2" type="ORF">GCM10010430_19670</name>
</gene>
<dbReference type="SUPFAM" id="SSF46785">
    <property type="entry name" value="Winged helix' DNA-binding domain"/>
    <property type="match status" value="1"/>
</dbReference>
<dbReference type="EMBL" id="BAAATR010000006">
    <property type="protein sequence ID" value="GAA2238681.1"/>
    <property type="molecule type" value="Genomic_DNA"/>
</dbReference>
<dbReference type="Pfam" id="PF12802">
    <property type="entry name" value="MarR_2"/>
    <property type="match status" value="1"/>
</dbReference>
<name>A0ABP5QPB3_9ACTN</name>
<dbReference type="Proteomes" id="UP001500305">
    <property type="component" value="Unassembled WGS sequence"/>
</dbReference>
<proteinExistence type="predicted"/>
<dbReference type="PROSITE" id="PS50995">
    <property type="entry name" value="HTH_MARR_2"/>
    <property type="match status" value="1"/>
</dbReference>
<reference evidence="3" key="1">
    <citation type="journal article" date="2019" name="Int. J. Syst. Evol. Microbiol.">
        <title>The Global Catalogue of Microorganisms (GCM) 10K type strain sequencing project: providing services to taxonomists for standard genome sequencing and annotation.</title>
        <authorList>
            <consortium name="The Broad Institute Genomics Platform"/>
            <consortium name="The Broad Institute Genome Sequencing Center for Infectious Disease"/>
            <person name="Wu L."/>
            <person name="Ma J."/>
        </authorList>
    </citation>
    <scope>NUCLEOTIDE SEQUENCE [LARGE SCALE GENOMIC DNA]</scope>
    <source>
        <strain evidence="3">JCM 7356</strain>
    </source>
</reference>
<dbReference type="InterPro" id="IPR036390">
    <property type="entry name" value="WH_DNA-bd_sf"/>
</dbReference>
<dbReference type="InterPro" id="IPR039422">
    <property type="entry name" value="MarR/SlyA-like"/>
</dbReference>
<evidence type="ECO:0000313" key="3">
    <source>
        <dbReference type="Proteomes" id="UP001500305"/>
    </source>
</evidence>
<sequence length="156" mass="17910">MQPIWMYYTTVNEKSQSSSREESLRSIQRELTAFARRARSRAAELHPELSLVAFSMLDLMTERGGCRGADLAAYFMLDKSTVSRQVGALEKLGYLVRETDPEDHRGQILRPSPTGLEAMRVAYERRRAAFFDRLADWDDADIAQFAAYLERYNSAF</sequence>
<accession>A0ABP5QPB3</accession>